<feature type="chain" id="PRO_5036928934" description="HNH endonuclease" evidence="2">
    <location>
        <begin position="19"/>
        <end position="257"/>
    </location>
</feature>
<name>A0A917PPD6_9DEIO</name>
<protein>
    <recommendedName>
        <fullName evidence="5">HNH endonuclease</fullName>
    </recommendedName>
</protein>
<sequence>MRSLSALLLLALSPAALAINLNAPLNPDPVRTPGDVLTSDPRVVCVSGYTKTVRNVPQALKEQVYRSYGITSRESGEYEIDHLISLELGGSNSVRNLWPESYKTNPLNAHVKDTLENKLHALACSGKITLQQAQQAIASNWQAAYVQYVGPLPGGVTPPPAPKPGQTSGAATVPVLPTSTPPSPPVAATTPVPAPTAASVAPSGGACPASAPIKGNIGSNGKIYHLPQGDPNYRRTHAEACFTTPAAAQSAGFRAAR</sequence>
<gene>
    <name evidence="3" type="ORF">GCM10008939_33670</name>
</gene>
<dbReference type="EMBL" id="BMOE01000017">
    <property type="protein sequence ID" value="GGJ86939.1"/>
    <property type="molecule type" value="Genomic_DNA"/>
</dbReference>
<dbReference type="AlphaFoldDB" id="A0A917PPD6"/>
<evidence type="ECO:0000256" key="2">
    <source>
        <dbReference type="SAM" id="SignalP"/>
    </source>
</evidence>
<evidence type="ECO:0000256" key="1">
    <source>
        <dbReference type="SAM" id="MobiDB-lite"/>
    </source>
</evidence>
<reference evidence="3" key="1">
    <citation type="journal article" date="2014" name="Int. J. Syst. Evol. Microbiol.">
        <title>Complete genome sequence of Corynebacterium casei LMG S-19264T (=DSM 44701T), isolated from a smear-ripened cheese.</title>
        <authorList>
            <consortium name="US DOE Joint Genome Institute (JGI-PGF)"/>
            <person name="Walter F."/>
            <person name="Albersmeier A."/>
            <person name="Kalinowski J."/>
            <person name="Ruckert C."/>
        </authorList>
    </citation>
    <scope>NUCLEOTIDE SEQUENCE</scope>
    <source>
        <strain evidence="3">JCM 14371</strain>
    </source>
</reference>
<keyword evidence="2" id="KW-0732">Signal</keyword>
<dbReference type="Proteomes" id="UP000635726">
    <property type="component" value="Unassembled WGS sequence"/>
</dbReference>
<feature type="signal peptide" evidence="2">
    <location>
        <begin position="1"/>
        <end position="18"/>
    </location>
</feature>
<proteinExistence type="predicted"/>
<evidence type="ECO:0000313" key="4">
    <source>
        <dbReference type="Proteomes" id="UP000635726"/>
    </source>
</evidence>
<evidence type="ECO:0000313" key="3">
    <source>
        <dbReference type="EMBL" id="GGJ86939.1"/>
    </source>
</evidence>
<dbReference type="RefSeq" id="WP_188964476.1">
    <property type="nucleotide sequence ID" value="NZ_BMOE01000017.1"/>
</dbReference>
<accession>A0A917PPD6</accession>
<keyword evidence="4" id="KW-1185">Reference proteome</keyword>
<organism evidence="3 4">
    <name type="scientific">Deinococcus aquiradiocola</name>
    <dbReference type="NCBI Taxonomy" id="393059"/>
    <lineage>
        <taxon>Bacteria</taxon>
        <taxon>Thermotogati</taxon>
        <taxon>Deinococcota</taxon>
        <taxon>Deinococci</taxon>
        <taxon>Deinococcales</taxon>
        <taxon>Deinococcaceae</taxon>
        <taxon>Deinococcus</taxon>
    </lineage>
</organism>
<comment type="caution">
    <text evidence="3">The sequence shown here is derived from an EMBL/GenBank/DDBJ whole genome shotgun (WGS) entry which is preliminary data.</text>
</comment>
<evidence type="ECO:0008006" key="5">
    <source>
        <dbReference type="Google" id="ProtNLM"/>
    </source>
</evidence>
<reference evidence="3" key="2">
    <citation type="submission" date="2020-09" db="EMBL/GenBank/DDBJ databases">
        <authorList>
            <person name="Sun Q."/>
            <person name="Ohkuma M."/>
        </authorList>
    </citation>
    <scope>NUCLEOTIDE SEQUENCE</scope>
    <source>
        <strain evidence="3">JCM 14371</strain>
    </source>
</reference>
<feature type="region of interest" description="Disordered" evidence="1">
    <location>
        <begin position="157"/>
        <end position="191"/>
    </location>
</feature>